<accession>A0A4U1C082</accession>
<organism evidence="1 2">
    <name type="scientific">Pedobacter cryophilus</name>
    <dbReference type="NCBI Taxonomy" id="2571271"/>
    <lineage>
        <taxon>Bacteria</taxon>
        <taxon>Pseudomonadati</taxon>
        <taxon>Bacteroidota</taxon>
        <taxon>Sphingobacteriia</taxon>
        <taxon>Sphingobacteriales</taxon>
        <taxon>Sphingobacteriaceae</taxon>
        <taxon>Pedobacter</taxon>
    </lineage>
</organism>
<reference evidence="1 2" key="1">
    <citation type="submission" date="2019-04" db="EMBL/GenBank/DDBJ databases">
        <title>Pedobacter sp. AR-3-17 sp. nov., isolated from Arctic soil.</title>
        <authorList>
            <person name="Dahal R.H."/>
            <person name="Kim D.-U."/>
        </authorList>
    </citation>
    <scope>NUCLEOTIDE SEQUENCE [LARGE SCALE GENOMIC DNA]</scope>
    <source>
        <strain evidence="1 2">AR-3-17</strain>
    </source>
</reference>
<dbReference type="EMBL" id="SWBP01000002">
    <property type="protein sequence ID" value="TKB98958.1"/>
    <property type="molecule type" value="Genomic_DNA"/>
</dbReference>
<comment type="caution">
    <text evidence="1">The sequence shown here is derived from an EMBL/GenBank/DDBJ whole genome shotgun (WGS) entry which is preliminary data.</text>
</comment>
<dbReference type="RefSeq" id="WP_136825771.1">
    <property type="nucleotide sequence ID" value="NZ_SWBP01000002.1"/>
</dbReference>
<evidence type="ECO:0000313" key="2">
    <source>
        <dbReference type="Proteomes" id="UP000308181"/>
    </source>
</evidence>
<proteinExistence type="predicted"/>
<name>A0A4U1C082_9SPHI</name>
<sequence>MAKTEKRLIVEWTKTAEIQFYEILTYWINRNKSTSYSEKLAKITWEKIEFIVAHPFSAMASKFPKIRIASVRHLALCIK</sequence>
<dbReference type="AlphaFoldDB" id="A0A4U1C082"/>
<keyword evidence="2" id="KW-1185">Reference proteome</keyword>
<evidence type="ECO:0000313" key="1">
    <source>
        <dbReference type="EMBL" id="TKB98958.1"/>
    </source>
</evidence>
<gene>
    <name evidence="1" type="ORF">FA046_07535</name>
</gene>
<dbReference type="Proteomes" id="UP000308181">
    <property type="component" value="Unassembled WGS sequence"/>
</dbReference>
<dbReference type="OrthoDB" id="1098070at2"/>
<protein>
    <submittedName>
        <fullName evidence="1">Type II toxin-antitoxin system RelE/ParE family toxin</fullName>
    </submittedName>
</protein>